<keyword evidence="2" id="KW-1185">Reference proteome</keyword>
<proteinExistence type="predicted"/>
<dbReference type="Proteomes" id="UP001589776">
    <property type="component" value="Unassembled WGS sequence"/>
</dbReference>
<reference evidence="1 2" key="1">
    <citation type="submission" date="2024-09" db="EMBL/GenBank/DDBJ databases">
        <authorList>
            <person name="Sun Q."/>
            <person name="Mori K."/>
        </authorList>
    </citation>
    <scope>NUCLEOTIDE SEQUENCE [LARGE SCALE GENOMIC DNA]</scope>
    <source>
        <strain evidence="1 2">CCM 7759</strain>
    </source>
</reference>
<evidence type="ECO:0000313" key="1">
    <source>
        <dbReference type="EMBL" id="MFC0215591.1"/>
    </source>
</evidence>
<evidence type="ECO:0000313" key="2">
    <source>
        <dbReference type="Proteomes" id="UP001589776"/>
    </source>
</evidence>
<evidence type="ECO:0008006" key="3">
    <source>
        <dbReference type="Google" id="ProtNLM"/>
    </source>
</evidence>
<sequence>MSTGMNTDAKRRNLHDLAAMNTSDWSADELRYHHHTMSELSPWLNAQGTHIHAQIIQEIERRGGV</sequence>
<accession>A0ABV6DSG1</accession>
<gene>
    <name evidence="1" type="ORF">ACFFK0_24655</name>
</gene>
<name>A0ABV6DSG1_9BACL</name>
<dbReference type="EMBL" id="JBHLWN010000099">
    <property type="protein sequence ID" value="MFC0215591.1"/>
    <property type="molecule type" value="Genomic_DNA"/>
</dbReference>
<organism evidence="1 2">
    <name type="scientific">Paenibacillus chartarius</name>
    <dbReference type="NCBI Taxonomy" id="747481"/>
    <lineage>
        <taxon>Bacteria</taxon>
        <taxon>Bacillati</taxon>
        <taxon>Bacillota</taxon>
        <taxon>Bacilli</taxon>
        <taxon>Bacillales</taxon>
        <taxon>Paenibacillaceae</taxon>
        <taxon>Paenibacillus</taxon>
    </lineage>
</organism>
<protein>
    <recommendedName>
        <fullName evidence="3">DUF4287 domain-containing protein</fullName>
    </recommendedName>
</protein>
<comment type="caution">
    <text evidence="1">The sequence shown here is derived from an EMBL/GenBank/DDBJ whole genome shotgun (WGS) entry which is preliminary data.</text>
</comment>
<dbReference type="RefSeq" id="WP_377473044.1">
    <property type="nucleotide sequence ID" value="NZ_JBHLWN010000099.1"/>
</dbReference>